<evidence type="ECO:0000256" key="2">
    <source>
        <dbReference type="ARBA" id="ARBA00023125"/>
    </source>
</evidence>
<evidence type="ECO:0000256" key="4">
    <source>
        <dbReference type="PROSITE-ProRule" id="PRU01248"/>
    </source>
</evidence>
<name>A0A167AZ70_9GAMM</name>
<dbReference type="PANTHER" id="PTHR30349:SF36">
    <property type="entry name" value="PROPHAGE INTEGRASE INTR-RELATED"/>
    <property type="match status" value="1"/>
</dbReference>
<dbReference type="Gene3D" id="1.10.150.130">
    <property type="match status" value="1"/>
</dbReference>
<dbReference type="PANTHER" id="PTHR30349">
    <property type="entry name" value="PHAGE INTEGRASE-RELATED"/>
    <property type="match status" value="1"/>
</dbReference>
<evidence type="ECO:0000259" key="5">
    <source>
        <dbReference type="PROSITE" id="PS51898"/>
    </source>
</evidence>
<dbReference type="CDD" id="cd01189">
    <property type="entry name" value="INT_ICEBs1_C_like"/>
    <property type="match status" value="1"/>
</dbReference>
<comment type="caution">
    <text evidence="7">The sequence shown here is derived from an EMBL/GenBank/DDBJ whole genome shotgun (WGS) entry which is preliminary data.</text>
</comment>
<dbReference type="InterPro" id="IPR022000">
    <property type="entry name" value="Min27-like_integrase_DNA_bind"/>
</dbReference>
<dbReference type="Pfam" id="PF12167">
    <property type="entry name" value="Arm-DNA-bind_2"/>
    <property type="match status" value="1"/>
</dbReference>
<dbReference type="Gene3D" id="1.10.443.10">
    <property type="entry name" value="Intergrase catalytic core"/>
    <property type="match status" value="1"/>
</dbReference>
<dbReference type="EMBL" id="AUXT01000173">
    <property type="protein sequence ID" value="KZN45972.1"/>
    <property type="molecule type" value="Genomic_DNA"/>
</dbReference>
<dbReference type="Proteomes" id="UP000076587">
    <property type="component" value="Unassembled WGS sequence"/>
</dbReference>
<keyword evidence="1" id="KW-0229">DNA integration</keyword>
<dbReference type="OrthoDB" id="5391994at2"/>
<organism evidence="7 8">
    <name type="scientific">Pseudoalteromonas luteoviolacea NCIMB 1942</name>
    <dbReference type="NCBI Taxonomy" id="1365253"/>
    <lineage>
        <taxon>Bacteria</taxon>
        <taxon>Pseudomonadati</taxon>
        <taxon>Pseudomonadota</taxon>
        <taxon>Gammaproteobacteria</taxon>
        <taxon>Alteromonadales</taxon>
        <taxon>Pseudoalteromonadaceae</taxon>
        <taxon>Pseudoalteromonas</taxon>
    </lineage>
</organism>
<dbReference type="PATRIC" id="fig|1365253.3.peg.3211"/>
<dbReference type="SUPFAM" id="SSF56349">
    <property type="entry name" value="DNA breaking-rejoining enzymes"/>
    <property type="match status" value="1"/>
</dbReference>
<feature type="domain" description="Core-binding (CB)" evidence="6">
    <location>
        <begin position="90"/>
        <end position="171"/>
    </location>
</feature>
<evidence type="ECO:0000256" key="1">
    <source>
        <dbReference type="ARBA" id="ARBA00022908"/>
    </source>
</evidence>
<dbReference type="RefSeq" id="WP_063377743.1">
    <property type="nucleotide sequence ID" value="NZ_AUXT01000173.1"/>
</dbReference>
<accession>A0A167AZ70</accession>
<dbReference type="Pfam" id="PF14659">
    <property type="entry name" value="Phage_int_SAM_3"/>
    <property type="match status" value="1"/>
</dbReference>
<dbReference type="InterPro" id="IPR044068">
    <property type="entry name" value="CB"/>
</dbReference>
<dbReference type="GO" id="GO:0006310">
    <property type="term" value="P:DNA recombination"/>
    <property type="evidence" value="ECO:0007669"/>
    <property type="project" value="UniProtKB-KW"/>
</dbReference>
<protein>
    <submittedName>
        <fullName evidence="7">Integrase</fullName>
    </submittedName>
</protein>
<dbReference type="InterPro" id="IPR010998">
    <property type="entry name" value="Integrase_recombinase_N"/>
</dbReference>
<keyword evidence="2 4" id="KW-0238">DNA-binding</keyword>
<dbReference type="InterPro" id="IPR011010">
    <property type="entry name" value="DNA_brk_join_enz"/>
</dbReference>
<dbReference type="Pfam" id="PF00589">
    <property type="entry name" value="Phage_integrase"/>
    <property type="match status" value="1"/>
</dbReference>
<dbReference type="GO" id="GO:0003677">
    <property type="term" value="F:DNA binding"/>
    <property type="evidence" value="ECO:0007669"/>
    <property type="project" value="UniProtKB-UniRule"/>
</dbReference>
<proteinExistence type="predicted"/>
<dbReference type="InterPro" id="IPR013762">
    <property type="entry name" value="Integrase-like_cat_sf"/>
</dbReference>
<dbReference type="InterPro" id="IPR050090">
    <property type="entry name" value="Tyrosine_recombinase_XerCD"/>
</dbReference>
<evidence type="ECO:0000259" key="6">
    <source>
        <dbReference type="PROSITE" id="PS51900"/>
    </source>
</evidence>
<feature type="domain" description="Tyr recombinase" evidence="5">
    <location>
        <begin position="192"/>
        <end position="402"/>
    </location>
</feature>
<evidence type="ECO:0000313" key="8">
    <source>
        <dbReference type="Proteomes" id="UP000076587"/>
    </source>
</evidence>
<dbReference type="InterPro" id="IPR002104">
    <property type="entry name" value="Integrase_catalytic"/>
</dbReference>
<sequence>MSDLKEYCNQFEGVNIHGKSIRIDFYFKTVRCREALKGLSLTKSNIKFASNKRAVILHEIATGTFDYAEHFPNSERALLWSAKPKREEIPTVAQAMDIWLSIKETQVAFSTIRSYKSKVENHVLPVWGHFKLNEVRQSHIKKWISVDLSSLSNKTINEVLIPFRGIFDDARADRIIDYSPLEYIDNLKIVRDEPDPFTREELAIFATTPTKRPQEVNAFIFCCWTGLRLSELLALAWEDVDLNSGTIKVQRAIVLKQYKVPKTAGSIRTVHLLEPAIEILRSQMALSAMLKPHTINVMQQDNKTVKTESLRFVFVNSLSNEELKGEAPYRDRFFKTHLKKCKIRYRGPSQARHTFASQLLTAGVNERWIANQLGHTSTKMLEQHYGKWMHNEVPDMSKRVSEQLGFSQNSPKMVPKLSK</sequence>
<evidence type="ECO:0000313" key="7">
    <source>
        <dbReference type="EMBL" id="KZN45972.1"/>
    </source>
</evidence>
<gene>
    <name evidence="7" type="ORF">N482_13170</name>
</gene>
<dbReference type="PROSITE" id="PS51900">
    <property type="entry name" value="CB"/>
    <property type="match status" value="1"/>
</dbReference>
<dbReference type="InterPro" id="IPR004107">
    <property type="entry name" value="Integrase_SAM-like_N"/>
</dbReference>
<reference evidence="7 8" key="1">
    <citation type="submission" date="2013-07" db="EMBL/GenBank/DDBJ databases">
        <title>Comparative Genomic and Metabolomic Analysis of Twelve Strains of Pseudoalteromonas luteoviolacea.</title>
        <authorList>
            <person name="Vynne N.G."/>
            <person name="Mansson M."/>
            <person name="Gram L."/>
        </authorList>
    </citation>
    <scope>NUCLEOTIDE SEQUENCE [LARGE SCALE GENOMIC DNA]</scope>
    <source>
        <strain evidence="7 8">NCIMB 1942</strain>
    </source>
</reference>
<keyword evidence="3" id="KW-0233">DNA recombination</keyword>
<dbReference type="GO" id="GO:0015074">
    <property type="term" value="P:DNA integration"/>
    <property type="evidence" value="ECO:0007669"/>
    <property type="project" value="UniProtKB-KW"/>
</dbReference>
<dbReference type="AlphaFoldDB" id="A0A167AZ70"/>
<dbReference type="PROSITE" id="PS51898">
    <property type="entry name" value="TYR_RECOMBINASE"/>
    <property type="match status" value="1"/>
</dbReference>
<evidence type="ECO:0000256" key="3">
    <source>
        <dbReference type="ARBA" id="ARBA00023172"/>
    </source>
</evidence>